<dbReference type="EMBL" id="JACJQL010000013">
    <property type="protein sequence ID" value="MBD2251939.1"/>
    <property type="molecule type" value="Genomic_DNA"/>
</dbReference>
<sequence>MSDTWDYDLEYEQFLRLAFGIEQRKILSRYDDPAGVANAAEFSPDNLEVVKASVAYAIMVYRKTISKQADIQQSDKTRISNYVIKVVNAECLTDISDLITGFNESIVNRYFKIEDGCIDLKNI</sequence>
<protein>
    <submittedName>
        <fullName evidence="1">Uncharacterized protein</fullName>
    </submittedName>
</protein>
<proteinExistence type="predicted"/>
<reference evidence="1 2" key="1">
    <citation type="journal article" date="2020" name="ISME J.">
        <title>Comparative genomics reveals insights into cyanobacterial evolution and habitat adaptation.</title>
        <authorList>
            <person name="Chen M.Y."/>
            <person name="Teng W.K."/>
            <person name="Zhao L."/>
            <person name="Hu C.X."/>
            <person name="Zhou Y.K."/>
            <person name="Han B.P."/>
            <person name="Song L.R."/>
            <person name="Shu W.S."/>
        </authorList>
    </citation>
    <scope>NUCLEOTIDE SEQUENCE [LARGE SCALE GENOMIC DNA]</scope>
    <source>
        <strain evidence="1 2">FACHB-3921</strain>
    </source>
</reference>
<name>A0ABR8BEI3_9NOSO</name>
<dbReference type="Proteomes" id="UP000621307">
    <property type="component" value="Unassembled WGS sequence"/>
</dbReference>
<organism evidence="1 2">
    <name type="scientific">Nostoc parmelioides FACHB-3921</name>
    <dbReference type="NCBI Taxonomy" id="2692909"/>
    <lineage>
        <taxon>Bacteria</taxon>
        <taxon>Bacillati</taxon>
        <taxon>Cyanobacteriota</taxon>
        <taxon>Cyanophyceae</taxon>
        <taxon>Nostocales</taxon>
        <taxon>Nostocaceae</taxon>
        <taxon>Nostoc</taxon>
    </lineage>
</organism>
<dbReference type="RefSeq" id="WP_190567573.1">
    <property type="nucleotide sequence ID" value="NZ_JACJQL010000013.1"/>
</dbReference>
<gene>
    <name evidence="1" type="ORF">H6G14_11585</name>
</gene>
<evidence type="ECO:0000313" key="1">
    <source>
        <dbReference type="EMBL" id="MBD2251939.1"/>
    </source>
</evidence>
<comment type="caution">
    <text evidence="1">The sequence shown here is derived from an EMBL/GenBank/DDBJ whole genome shotgun (WGS) entry which is preliminary data.</text>
</comment>
<evidence type="ECO:0000313" key="2">
    <source>
        <dbReference type="Proteomes" id="UP000621307"/>
    </source>
</evidence>
<keyword evidence="2" id="KW-1185">Reference proteome</keyword>
<accession>A0ABR8BEI3</accession>